<reference evidence="2" key="1">
    <citation type="journal article" date="2014" name="Front. Microbiol.">
        <title>High frequency of phylogenetically diverse reductive dehalogenase-homologous genes in deep subseafloor sedimentary metagenomes.</title>
        <authorList>
            <person name="Kawai M."/>
            <person name="Futagami T."/>
            <person name="Toyoda A."/>
            <person name="Takaki Y."/>
            <person name="Nishi S."/>
            <person name="Hori S."/>
            <person name="Arai W."/>
            <person name="Tsubouchi T."/>
            <person name="Morono Y."/>
            <person name="Uchiyama I."/>
            <person name="Ito T."/>
            <person name="Fujiyama A."/>
            <person name="Inagaki F."/>
            <person name="Takami H."/>
        </authorList>
    </citation>
    <scope>NUCLEOTIDE SEQUENCE</scope>
    <source>
        <strain evidence="2">Expedition CK06-06</strain>
    </source>
</reference>
<dbReference type="SUPFAM" id="SSF102114">
    <property type="entry name" value="Radical SAM enzymes"/>
    <property type="match status" value="1"/>
</dbReference>
<feature type="domain" description="4Fe4S-binding SPASM" evidence="1">
    <location>
        <begin position="71"/>
        <end position="151"/>
    </location>
</feature>
<dbReference type="Gene3D" id="3.20.20.70">
    <property type="entry name" value="Aldolase class I"/>
    <property type="match status" value="1"/>
</dbReference>
<dbReference type="InterPro" id="IPR023885">
    <property type="entry name" value="4Fe4S-binding_SPASM_dom"/>
</dbReference>
<dbReference type="EMBL" id="BART01022101">
    <property type="protein sequence ID" value="GAG92333.1"/>
    <property type="molecule type" value="Genomic_DNA"/>
</dbReference>
<evidence type="ECO:0000259" key="1">
    <source>
        <dbReference type="Pfam" id="PF13186"/>
    </source>
</evidence>
<sequence length="182" mass="20159">MHPYTADLQAEVLYKRTLRNVAFLSSSAHKKLSLPPMDINEKTRDAFLQALQSGYNVNFAGNSLGGSFDVCKFVESGTTSIGWDGGVSPCWPLMHNHTSYLHGKQRVSRRHVVGNVNDRDLLDIWLDDEYVTYRQKVHSFGFAPCTACGGCDLSEANEEDCYGNEFPACGGCLWSQGVIQCP</sequence>
<dbReference type="Pfam" id="PF13186">
    <property type="entry name" value="SPASM"/>
    <property type="match status" value="1"/>
</dbReference>
<proteinExistence type="predicted"/>
<organism evidence="2">
    <name type="scientific">marine sediment metagenome</name>
    <dbReference type="NCBI Taxonomy" id="412755"/>
    <lineage>
        <taxon>unclassified sequences</taxon>
        <taxon>metagenomes</taxon>
        <taxon>ecological metagenomes</taxon>
    </lineage>
</organism>
<dbReference type="CDD" id="cd21121">
    <property type="entry name" value="SPASM_Cmo-like"/>
    <property type="match status" value="1"/>
</dbReference>
<comment type="caution">
    <text evidence="2">The sequence shown here is derived from an EMBL/GenBank/DDBJ whole genome shotgun (WGS) entry which is preliminary data.</text>
</comment>
<gene>
    <name evidence="2" type="ORF">S01H4_40562</name>
</gene>
<accession>X1C7F9</accession>
<dbReference type="AlphaFoldDB" id="X1C7F9"/>
<dbReference type="InterPro" id="IPR013785">
    <property type="entry name" value="Aldolase_TIM"/>
</dbReference>
<dbReference type="InterPro" id="IPR058240">
    <property type="entry name" value="rSAM_sf"/>
</dbReference>
<name>X1C7F9_9ZZZZ</name>
<protein>
    <recommendedName>
        <fullName evidence="1">4Fe4S-binding SPASM domain-containing protein</fullName>
    </recommendedName>
</protein>
<evidence type="ECO:0000313" key="2">
    <source>
        <dbReference type="EMBL" id="GAG92333.1"/>
    </source>
</evidence>